<organism evidence="1 2">
    <name type="scientific">Corynebacterium deserti GIMN1.010</name>
    <dbReference type="NCBI Taxonomy" id="931089"/>
    <lineage>
        <taxon>Bacteria</taxon>
        <taxon>Bacillati</taxon>
        <taxon>Actinomycetota</taxon>
        <taxon>Actinomycetes</taxon>
        <taxon>Mycobacteriales</taxon>
        <taxon>Corynebacteriaceae</taxon>
        <taxon>Corynebacterium</taxon>
    </lineage>
</organism>
<keyword evidence="2" id="KW-1185">Reference proteome</keyword>
<dbReference type="STRING" id="931089.CDES_05580"/>
<reference evidence="1 2" key="1">
    <citation type="submission" date="2014-08" db="EMBL/GenBank/DDBJ databases">
        <title>Complete genome sequence of Corynebacterium deserti GIMN1.010 (=DSM 45689), isolated from desert sand in western China.</title>
        <authorList>
            <person name="Ruckert C."/>
            <person name="Albersmeier A."/>
            <person name="Kalinowski J."/>
        </authorList>
    </citation>
    <scope>NUCLEOTIDE SEQUENCE [LARGE SCALE GENOMIC DNA]</scope>
    <source>
        <strain evidence="1 2">GIMN1.010</strain>
    </source>
</reference>
<evidence type="ECO:0000313" key="1">
    <source>
        <dbReference type="EMBL" id="ALC05552.1"/>
    </source>
</evidence>
<dbReference type="EMBL" id="CP009220">
    <property type="protein sequence ID" value="ALC05552.1"/>
    <property type="molecule type" value="Genomic_DNA"/>
</dbReference>
<dbReference type="AlphaFoldDB" id="A0A0M4CFJ2"/>
<proteinExistence type="predicted"/>
<protein>
    <submittedName>
        <fullName evidence="1">Uncharacterized protein</fullName>
    </submittedName>
</protein>
<sequence>MINSGKLFGLIESGGDALSTVQAIFFIKDCGNPGSKHNIGTSSYETTCVGSFPFVKR</sequence>
<dbReference type="KEGG" id="cdx:CDES_05580"/>
<gene>
    <name evidence="1" type="ORF">CDES_05580</name>
</gene>
<dbReference type="PATRIC" id="fig|931089.4.peg.1134"/>
<accession>A0A0M4CFJ2</accession>
<name>A0A0M4CFJ2_9CORY</name>
<evidence type="ECO:0000313" key="2">
    <source>
        <dbReference type="Proteomes" id="UP000068067"/>
    </source>
</evidence>
<dbReference type="Proteomes" id="UP000068067">
    <property type="component" value="Chromosome"/>
</dbReference>